<dbReference type="Proteomes" id="UP000177575">
    <property type="component" value="Unassembled WGS sequence"/>
</dbReference>
<name>A0A1G2Q3V8_9BACT</name>
<gene>
    <name evidence="3" type="ORF">A2388_02320</name>
</gene>
<evidence type="ECO:0000259" key="2">
    <source>
        <dbReference type="Pfam" id="PF13529"/>
    </source>
</evidence>
<proteinExistence type="predicted"/>
<feature type="domain" description="Peptidase C39-like" evidence="2">
    <location>
        <begin position="98"/>
        <end position="240"/>
    </location>
</feature>
<dbReference type="Pfam" id="PF13529">
    <property type="entry name" value="Peptidase_C39_2"/>
    <property type="match status" value="1"/>
</dbReference>
<protein>
    <recommendedName>
        <fullName evidence="2">Peptidase C39-like domain-containing protein</fullName>
    </recommendedName>
</protein>
<organism evidence="3 4">
    <name type="scientific">Candidatus Veblenbacteria bacterium RIFOXYB1_FULL_43_13</name>
    <dbReference type="NCBI Taxonomy" id="1802426"/>
    <lineage>
        <taxon>Bacteria</taxon>
        <taxon>Candidatus Vebleniibacteriota</taxon>
    </lineage>
</organism>
<evidence type="ECO:0000256" key="1">
    <source>
        <dbReference type="SAM" id="MobiDB-lite"/>
    </source>
</evidence>
<feature type="region of interest" description="Disordered" evidence="1">
    <location>
        <begin position="35"/>
        <end position="65"/>
    </location>
</feature>
<dbReference type="InterPro" id="IPR039564">
    <property type="entry name" value="Peptidase_C39-like"/>
</dbReference>
<comment type="caution">
    <text evidence="3">The sequence shown here is derived from an EMBL/GenBank/DDBJ whole genome shotgun (WGS) entry which is preliminary data.</text>
</comment>
<evidence type="ECO:0000313" key="4">
    <source>
        <dbReference type="Proteomes" id="UP000177575"/>
    </source>
</evidence>
<dbReference type="AlphaFoldDB" id="A0A1G2Q3V8"/>
<dbReference type="EMBL" id="MHTC01000021">
    <property type="protein sequence ID" value="OHA55234.1"/>
    <property type="molecule type" value="Genomic_DNA"/>
</dbReference>
<dbReference type="Gene3D" id="3.90.70.10">
    <property type="entry name" value="Cysteine proteinases"/>
    <property type="match status" value="1"/>
</dbReference>
<sequence length="280" mass="31158">MIKLKFLILTVVLTLVVGTAFFAVLSQSLGLKPNPSSYQHQKQAQSSPKSESDVQPEKELETPETVIAESSTKDLSEDFAEANVSNDITPQEHAIKVLKVPFTSQAPLADWNMPYQEACEEASMIMVAEFLQGNNRMRIPIEEADNLILELVAWEAKHGYKVDLTAQEVASVLMERYGIQAEAVPYNAAMIREELKAGRPVIIPAAGQLLGNPYFTPPGPLYHMLVIKGYEVDEFITNDPGTRRGENYRYTESVLSYAVHDWNGGEVESGEQLMIIIKKV</sequence>
<feature type="compositionally biased region" description="Basic and acidic residues" evidence="1">
    <location>
        <begin position="50"/>
        <end position="61"/>
    </location>
</feature>
<accession>A0A1G2Q3V8</accession>
<feature type="compositionally biased region" description="Polar residues" evidence="1">
    <location>
        <begin position="35"/>
        <end position="49"/>
    </location>
</feature>
<reference evidence="3 4" key="1">
    <citation type="journal article" date="2016" name="Nat. Commun.">
        <title>Thousands of microbial genomes shed light on interconnected biogeochemical processes in an aquifer system.</title>
        <authorList>
            <person name="Anantharaman K."/>
            <person name="Brown C.T."/>
            <person name="Hug L.A."/>
            <person name="Sharon I."/>
            <person name="Castelle C.J."/>
            <person name="Probst A.J."/>
            <person name="Thomas B.C."/>
            <person name="Singh A."/>
            <person name="Wilkins M.J."/>
            <person name="Karaoz U."/>
            <person name="Brodie E.L."/>
            <person name="Williams K.H."/>
            <person name="Hubbard S.S."/>
            <person name="Banfield J.F."/>
        </authorList>
    </citation>
    <scope>NUCLEOTIDE SEQUENCE [LARGE SCALE GENOMIC DNA]</scope>
</reference>
<evidence type="ECO:0000313" key="3">
    <source>
        <dbReference type="EMBL" id="OHA55234.1"/>
    </source>
</evidence>